<feature type="binding site" evidence="19">
    <location>
        <position position="180"/>
    </location>
    <ligand>
        <name>NAD(+)</name>
        <dbReference type="ChEBI" id="CHEBI:57540"/>
    </ligand>
</feature>
<keyword evidence="11 19" id="KW-0862">Zinc</keyword>
<dbReference type="Gene3D" id="3.65.10.10">
    <property type="entry name" value="Enolpyruvate transferase domain"/>
    <property type="match status" value="2"/>
</dbReference>
<dbReference type="FunFam" id="3.40.50.1970:FF:000007">
    <property type="entry name" value="Pentafunctional AROM polypeptide"/>
    <property type="match status" value="1"/>
</dbReference>
<feature type="domain" description="Enolpyruvate transferase" evidence="21">
    <location>
        <begin position="437"/>
        <end position="869"/>
    </location>
</feature>
<reference evidence="27" key="1">
    <citation type="submission" date="2022-07" db="EMBL/GenBank/DDBJ databases">
        <title>Phylogenomic reconstructions and comparative analyses of Kickxellomycotina fungi.</title>
        <authorList>
            <person name="Reynolds N.K."/>
            <person name="Stajich J.E."/>
            <person name="Barry K."/>
            <person name="Grigoriev I.V."/>
            <person name="Crous P."/>
            <person name="Smith M.E."/>
        </authorList>
    </citation>
    <scope>NUCLEOTIDE SEQUENCE</scope>
    <source>
        <strain evidence="27">NBRC 105413</strain>
    </source>
</reference>
<dbReference type="GO" id="GO:0003855">
    <property type="term" value="F:3-dehydroquinate dehydratase activity"/>
    <property type="evidence" value="ECO:0007669"/>
    <property type="project" value="UniProtKB-UniRule"/>
</dbReference>
<dbReference type="CDD" id="cd00502">
    <property type="entry name" value="DHQase_I"/>
    <property type="match status" value="1"/>
</dbReference>
<evidence type="ECO:0000256" key="6">
    <source>
        <dbReference type="ARBA" id="ARBA00022605"/>
    </source>
</evidence>
<dbReference type="InterPro" id="IPR036968">
    <property type="entry name" value="Enolpyruvate_Tfrase_sf"/>
</dbReference>
<feature type="binding site" evidence="19">
    <location>
        <begin position="158"/>
        <end position="159"/>
    </location>
    <ligand>
        <name>NAD(+)</name>
        <dbReference type="ChEBI" id="CHEBI:57540"/>
    </ligand>
</feature>
<dbReference type="SUPFAM" id="SSF51735">
    <property type="entry name" value="NAD(P)-binding Rossmann-fold domains"/>
    <property type="match status" value="1"/>
</dbReference>
<evidence type="ECO:0000256" key="1">
    <source>
        <dbReference type="ARBA" id="ARBA00004811"/>
    </source>
</evidence>
<evidence type="ECO:0000259" key="22">
    <source>
        <dbReference type="Pfam" id="PF01488"/>
    </source>
</evidence>
<dbReference type="CDD" id="cd01556">
    <property type="entry name" value="EPSP_synthase"/>
    <property type="match status" value="1"/>
</dbReference>
<dbReference type="FunFam" id="3.65.10.10:FF:000007">
    <property type="entry name" value="Pentafunctional AROM polypeptide"/>
    <property type="match status" value="1"/>
</dbReference>
<keyword evidence="5 19" id="KW-0963">Cytoplasm</keyword>
<keyword evidence="28" id="KW-1185">Reference proteome</keyword>
<dbReference type="InterPro" id="IPR010110">
    <property type="entry name" value="Shikimate_DH_AroM-type"/>
</dbReference>
<feature type="domain" description="Shikimate dehydrogenase substrate binding N-terminal" evidence="24">
    <location>
        <begin position="1354"/>
        <end position="1435"/>
    </location>
</feature>
<dbReference type="InterPro" id="IPR036291">
    <property type="entry name" value="NAD(P)-bd_dom_sf"/>
</dbReference>
<dbReference type="HAMAP" id="MF_03143">
    <property type="entry name" value="Pentafunct_AroM"/>
    <property type="match status" value="1"/>
</dbReference>
<dbReference type="EC" id="1.1.1.25" evidence="19"/>
<proteinExistence type="inferred from homology"/>
<feature type="binding site" evidence="19">
    <location>
        <position position="138"/>
    </location>
    <ligand>
        <name>NAD(+)</name>
        <dbReference type="ChEBI" id="CHEBI:57540"/>
    </ligand>
</feature>
<comment type="pathway">
    <text evidence="19 20">Metabolic intermediate biosynthesis; chorismate biosynthesis; chorismate from D-erythrose 4-phosphate and phosphoenolpyruvate: step 4/7.</text>
</comment>
<dbReference type="CDD" id="cd08195">
    <property type="entry name" value="DHQS"/>
    <property type="match status" value="1"/>
</dbReference>
<evidence type="ECO:0000256" key="14">
    <source>
        <dbReference type="ARBA" id="ARBA00023002"/>
    </source>
</evidence>
<comment type="caution">
    <text evidence="19">Lacks conserved residue(s) required for the propagation of feature annotation.</text>
</comment>
<feature type="active site" description="For EPSP synthase activity" evidence="19">
    <location>
        <position position="857"/>
    </location>
</feature>
<feature type="active site" description="Proton acceptor; for 3-dehydroquinate synthase activity" evidence="19">
    <location>
        <position position="301"/>
    </location>
</feature>
<organism evidence="27 28">
    <name type="scientific">Coemansia asiatica</name>
    <dbReference type="NCBI Taxonomy" id="1052880"/>
    <lineage>
        <taxon>Eukaryota</taxon>
        <taxon>Fungi</taxon>
        <taxon>Fungi incertae sedis</taxon>
        <taxon>Zoopagomycota</taxon>
        <taxon>Kickxellomycotina</taxon>
        <taxon>Kickxellomycetes</taxon>
        <taxon>Kickxellales</taxon>
        <taxon>Kickxellaceae</taxon>
        <taxon>Coemansia</taxon>
    </lineage>
</organism>
<name>A0A9W8CIH5_9FUNG</name>
<comment type="catalytic activity">
    <reaction evidence="19 20">
        <text>shikimate + ATP = 3-phosphoshikimate + ADP + H(+)</text>
        <dbReference type="Rhea" id="RHEA:13121"/>
        <dbReference type="ChEBI" id="CHEBI:15378"/>
        <dbReference type="ChEBI" id="CHEBI:30616"/>
        <dbReference type="ChEBI" id="CHEBI:36208"/>
        <dbReference type="ChEBI" id="CHEBI:145989"/>
        <dbReference type="ChEBI" id="CHEBI:456216"/>
        <dbReference type="EC" id="2.7.1.71"/>
    </reaction>
</comment>
<dbReference type="InterPro" id="IPR006264">
    <property type="entry name" value="EPSP_synthase"/>
</dbReference>
<dbReference type="NCBIfam" id="TIGR01356">
    <property type="entry name" value="aroA"/>
    <property type="match status" value="1"/>
</dbReference>
<feature type="binding site" evidence="19">
    <location>
        <position position="385"/>
    </location>
    <ligand>
        <name>7-phospho-2-dehydro-3-deoxy-D-arabino-heptonate</name>
        <dbReference type="ChEBI" id="CHEBI:58394"/>
    </ligand>
</feature>
<dbReference type="InterPro" id="IPR000623">
    <property type="entry name" value="Shikimate_kinase/TSH1"/>
</dbReference>
<evidence type="ECO:0000256" key="19">
    <source>
        <dbReference type="HAMAP-Rule" id="MF_03143"/>
    </source>
</evidence>
<dbReference type="Pfam" id="PF18317">
    <property type="entry name" value="SDH_C"/>
    <property type="match status" value="1"/>
</dbReference>
<feature type="binding site" evidence="19">
    <location>
        <begin position="62"/>
        <end position="64"/>
    </location>
    <ligand>
        <name>NAD(+)</name>
        <dbReference type="ChEBI" id="CHEBI:57540"/>
    </ligand>
</feature>
<dbReference type="Pfam" id="PF01761">
    <property type="entry name" value="DHQ_synthase"/>
    <property type="match status" value="1"/>
</dbReference>
<dbReference type="InterPro" id="IPR027417">
    <property type="entry name" value="P-loop_NTPase"/>
</dbReference>
<comment type="similarity">
    <text evidence="19 20">In the C-terminal section; belongs to the shikimate dehydrogenase family.</text>
</comment>
<feature type="binding site" evidence="19">
    <location>
        <begin position="133"/>
        <end position="135"/>
    </location>
    <ligand>
        <name>NAD(+)</name>
        <dbReference type="ChEBI" id="CHEBI:57540"/>
    </ligand>
</feature>
<feature type="binding site" evidence="19">
    <location>
        <position position="209"/>
    </location>
    <ligand>
        <name>NAD(+)</name>
        <dbReference type="ChEBI" id="CHEBI:57540"/>
    </ligand>
</feature>
<comment type="catalytic activity">
    <reaction evidence="19 20">
        <text>shikimate + NADP(+) = 3-dehydroshikimate + NADPH + H(+)</text>
        <dbReference type="Rhea" id="RHEA:17737"/>
        <dbReference type="ChEBI" id="CHEBI:15378"/>
        <dbReference type="ChEBI" id="CHEBI:16630"/>
        <dbReference type="ChEBI" id="CHEBI:36208"/>
        <dbReference type="ChEBI" id="CHEBI:57783"/>
        <dbReference type="ChEBI" id="CHEBI:58349"/>
        <dbReference type="EC" id="1.1.1.25"/>
    </reaction>
</comment>
<feature type="binding site" evidence="19">
    <location>
        <position position="313"/>
    </location>
    <ligand>
        <name>7-phospho-2-dehydro-3-deoxy-D-arabino-heptonate</name>
        <dbReference type="ChEBI" id="CHEBI:58394"/>
    </ligand>
</feature>
<evidence type="ECO:0000256" key="13">
    <source>
        <dbReference type="ARBA" id="ARBA00022857"/>
    </source>
</evidence>
<feature type="domain" description="Quinate/shikimate 5-dehydrogenase/glutamyl-tRNA reductase" evidence="22">
    <location>
        <begin position="1475"/>
        <end position="1538"/>
    </location>
</feature>
<feature type="binding site" evidence="19">
    <location>
        <position position="149"/>
    </location>
    <ligand>
        <name>7-phospho-2-dehydro-3-deoxy-D-arabino-heptonate</name>
        <dbReference type="ChEBI" id="CHEBI:58394"/>
    </ligand>
</feature>
<evidence type="ECO:0000259" key="24">
    <source>
        <dbReference type="Pfam" id="PF08501"/>
    </source>
</evidence>
<dbReference type="Gene3D" id="3.40.50.300">
    <property type="entry name" value="P-loop containing nucleotide triphosphate hydrolases"/>
    <property type="match status" value="1"/>
</dbReference>
<comment type="similarity">
    <text evidence="19 20">In the 3rd section; belongs to the shikimate kinase family.</text>
</comment>
<evidence type="ECO:0000256" key="7">
    <source>
        <dbReference type="ARBA" id="ARBA00022679"/>
    </source>
</evidence>
<dbReference type="InterPro" id="IPR031322">
    <property type="entry name" value="Shikimate/glucono_kinase"/>
</dbReference>
<keyword evidence="17 19" id="KW-0511">Multifunctional enzyme</keyword>
<dbReference type="SUPFAM" id="SSF52540">
    <property type="entry name" value="P-loop containing nucleoside triphosphate hydrolases"/>
    <property type="match status" value="1"/>
</dbReference>
<comment type="similarity">
    <text evidence="19">In the N-terminal section; belongs to the sugar phosphate cyclases superfamily. Dehydroquinate synthase family.</text>
</comment>
<dbReference type="Pfam" id="PF01487">
    <property type="entry name" value="DHquinase_I"/>
    <property type="match status" value="1"/>
</dbReference>
<comment type="similarity">
    <text evidence="3">In the N-terminal section; belongs to the shikimate kinase family.</text>
</comment>
<keyword evidence="8 19" id="KW-0479">Metal-binding</keyword>
<evidence type="ECO:0000256" key="4">
    <source>
        <dbReference type="ARBA" id="ARBA00009948"/>
    </source>
</evidence>
<feature type="binding site" evidence="19">
    <location>
        <position position="171"/>
    </location>
    <ligand>
        <name>7-phospho-2-dehydro-3-deoxy-D-arabino-heptonate</name>
        <dbReference type="ChEBI" id="CHEBI:58394"/>
    </ligand>
</feature>
<dbReference type="HAMAP" id="MF_00109">
    <property type="entry name" value="Shikimate_kinase"/>
    <property type="match status" value="1"/>
</dbReference>
<dbReference type="InterPro" id="IPR001381">
    <property type="entry name" value="DHquinase_I"/>
</dbReference>
<feature type="binding site" evidence="19">
    <location>
        <position position="181"/>
    </location>
    <ligand>
        <name>7-phospho-2-dehydro-3-deoxy-D-arabino-heptonate</name>
        <dbReference type="ChEBI" id="CHEBI:58394"/>
    </ligand>
</feature>
<feature type="binding site" evidence="19">
    <location>
        <begin position="213"/>
        <end position="216"/>
    </location>
    <ligand>
        <name>7-phospho-2-dehydro-3-deoxy-D-arabino-heptonate</name>
        <dbReference type="ChEBI" id="CHEBI:58394"/>
    </ligand>
</feature>
<dbReference type="InterPro" id="IPR030960">
    <property type="entry name" value="DHQS/DOIS_N"/>
</dbReference>
<evidence type="ECO:0000259" key="21">
    <source>
        <dbReference type="Pfam" id="PF00275"/>
    </source>
</evidence>
<evidence type="ECO:0000256" key="12">
    <source>
        <dbReference type="ARBA" id="ARBA00022840"/>
    </source>
</evidence>
<dbReference type="PIRSF" id="PIRSF000514">
    <property type="entry name" value="Pentafunct_AroM"/>
    <property type="match status" value="1"/>
</dbReference>
<evidence type="ECO:0000313" key="28">
    <source>
        <dbReference type="Proteomes" id="UP001145021"/>
    </source>
</evidence>
<dbReference type="InterPro" id="IPR046346">
    <property type="entry name" value="Aminoacid_DH-like_N_sf"/>
</dbReference>
<comment type="catalytic activity">
    <reaction evidence="19 20">
        <text>7-phospho-2-dehydro-3-deoxy-D-arabino-heptonate = 3-dehydroquinate + phosphate</text>
        <dbReference type="Rhea" id="RHEA:21968"/>
        <dbReference type="ChEBI" id="CHEBI:32364"/>
        <dbReference type="ChEBI" id="CHEBI:43474"/>
        <dbReference type="ChEBI" id="CHEBI:58394"/>
        <dbReference type="EC" id="4.2.3.4"/>
    </reaction>
</comment>
<dbReference type="InterPro" id="IPR013708">
    <property type="entry name" value="Shikimate_DH-bd_N"/>
</dbReference>
<feature type="binding site" evidence="19">
    <location>
        <position position="165"/>
    </location>
    <ligand>
        <name>7-phospho-2-dehydro-3-deoxy-D-arabino-heptonate</name>
        <dbReference type="ChEBI" id="CHEBI:58394"/>
    </ligand>
</feature>
<evidence type="ECO:0000256" key="2">
    <source>
        <dbReference type="ARBA" id="ARBA00006477"/>
    </source>
</evidence>
<evidence type="ECO:0000256" key="3">
    <source>
        <dbReference type="ARBA" id="ARBA00009349"/>
    </source>
</evidence>
<evidence type="ECO:0000256" key="11">
    <source>
        <dbReference type="ARBA" id="ARBA00022833"/>
    </source>
</evidence>
<feature type="binding site" evidence="19">
    <location>
        <position position="297"/>
    </location>
    <ligand>
        <name>7-phospho-2-dehydro-3-deoxy-D-arabino-heptonate</name>
        <dbReference type="ChEBI" id="CHEBI:58394"/>
    </ligand>
</feature>
<dbReference type="PANTHER" id="PTHR21090">
    <property type="entry name" value="AROM/DEHYDROQUINATE SYNTHASE"/>
    <property type="match status" value="1"/>
</dbReference>
<dbReference type="InterPro" id="IPR001986">
    <property type="entry name" value="Enolpyruvate_Tfrase_dom"/>
</dbReference>
<accession>A0A9W8CIH5</accession>
<dbReference type="Gene3D" id="3.40.50.10860">
    <property type="entry name" value="Leucine Dehydrogenase, chain A, domain 1"/>
    <property type="match status" value="1"/>
</dbReference>
<dbReference type="GO" id="GO:0003866">
    <property type="term" value="F:3-phosphoshikimate 1-carboxyvinyltransferase activity"/>
    <property type="evidence" value="ECO:0007669"/>
    <property type="project" value="UniProtKB-UniRule"/>
</dbReference>
<keyword evidence="10 19" id="KW-0418">Kinase</keyword>
<comment type="similarity">
    <text evidence="20">In the N-terminal section; belongs to the dehydroquinate synthase family.</text>
</comment>
<dbReference type="GO" id="GO:0008652">
    <property type="term" value="P:amino acid biosynthetic process"/>
    <property type="evidence" value="ECO:0007669"/>
    <property type="project" value="UniProtKB-KW"/>
</dbReference>
<dbReference type="Gene3D" id="3.40.50.1970">
    <property type="match status" value="1"/>
</dbReference>
<dbReference type="NCBIfam" id="TIGR01357">
    <property type="entry name" value="aroB"/>
    <property type="match status" value="1"/>
</dbReference>
<dbReference type="Gene3D" id="3.20.20.70">
    <property type="entry name" value="Aldolase class I"/>
    <property type="match status" value="1"/>
</dbReference>
<evidence type="ECO:0000259" key="25">
    <source>
        <dbReference type="Pfam" id="PF18317"/>
    </source>
</evidence>
<dbReference type="GO" id="GO:0046872">
    <property type="term" value="F:metal ion binding"/>
    <property type="evidence" value="ECO:0007669"/>
    <property type="project" value="UniProtKB-UniRule"/>
</dbReference>
<feature type="domain" description="3-dehydroquinate synthase C-terminal" evidence="26">
    <location>
        <begin position="210"/>
        <end position="387"/>
    </location>
</feature>
<comment type="caution">
    <text evidence="27">The sequence shown here is derived from an EMBL/GenBank/DDBJ whole genome shotgun (WGS) entry which is preliminary data.</text>
</comment>
<comment type="pathway">
    <text evidence="19 20">Metabolic intermediate biosynthesis; chorismate biosynthesis; chorismate from D-erythrose 4-phosphate and phosphoenolpyruvate: step 5/7.</text>
</comment>
<feature type="domain" description="SDH C-terminal" evidence="25">
    <location>
        <begin position="1597"/>
        <end position="1626"/>
    </location>
</feature>
<dbReference type="NCBIfam" id="TIGR01809">
    <property type="entry name" value="Shik-DH-AROM"/>
    <property type="match status" value="1"/>
</dbReference>
<dbReference type="GO" id="GO:0003856">
    <property type="term" value="F:3-dehydroquinate synthase activity"/>
    <property type="evidence" value="ECO:0007669"/>
    <property type="project" value="UniProtKB-UniRule"/>
</dbReference>
<dbReference type="SUPFAM" id="SSF51569">
    <property type="entry name" value="Aldolase"/>
    <property type="match status" value="1"/>
</dbReference>
<dbReference type="Pfam" id="PF00275">
    <property type="entry name" value="EPSP_synthase"/>
    <property type="match status" value="1"/>
</dbReference>
<dbReference type="SUPFAM" id="SSF53223">
    <property type="entry name" value="Aminoacid dehydrogenase-like, N-terminal domain"/>
    <property type="match status" value="1"/>
</dbReference>
<dbReference type="CDD" id="cd00464">
    <property type="entry name" value="SK"/>
    <property type="match status" value="1"/>
</dbReference>
<comment type="pathway">
    <text evidence="19 20">Metabolic intermediate biosynthesis; chorismate biosynthesis; chorismate from D-erythrose 4-phosphate and phosphoenolpyruvate: step 3/7.</text>
</comment>
<keyword evidence="9 19" id="KW-0547">Nucleotide-binding</keyword>
<comment type="function">
    <text evidence="19 20">The AROM polypeptide catalyzes 5 consecutive enzymatic reactions in prechorismate polyaromatic amino acid biosynthesis.</text>
</comment>
<keyword evidence="7 19" id="KW-0808">Transferase</keyword>
<dbReference type="SUPFAM" id="SSF55205">
    <property type="entry name" value="EPT/RTPC-like"/>
    <property type="match status" value="1"/>
</dbReference>
<evidence type="ECO:0000256" key="15">
    <source>
        <dbReference type="ARBA" id="ARBA00023141"/>
    </source>
</evidence>
<feature type="region of interest" description="3-dehydroquinate synthase" evidence="19">
    <location>
        <begin position="1"/>
        <end position="413"/>
    </location>
</feature>
<dbReference type="Pfam" id="PF01202">
    <property type="entry name" value="SKI"/>
    <property type="match status" value="1"/>
</dbReference>
<feature type="binding site" evidence="19">
    <location>
        <position position="276"/>
    </location>
    <ligand>
        <name>7-phospho-2-dehydro-3-deoxy-D-arabino-heptonate</name>
        <dbReference type="ChEBI" id="CHEBI:58394"/>
    </ligand>
</feature>
<dbReference type="Pfam" id="PF08501">
    <property type="entry name" value="Shikimate_dh_N"/>
    <property type="match status" value="1"/>
</dbReference>
<evidence type="ECO:0000256" key="10">
    <source>
        <dbReference type="ARBA" id="ARBA00022777"/>
    </source>
</evidence>
<comment type="similarity">
    <text evidence="19 20">In the 2nd section; belongs to the EPSP synthase family.</text>
</comment>
<keyword evidence="13 19" id="KW-0521">NADP</keyword>
<protein>
    <recommendedName>
        <fullName evidence="19">Pentafunctional AROM polypeptide</fullName>
    </recommendedName>
    <domain>
        <recommendedName>
            <fullName evidence="19">3-dehydroquinate synthase</fullName>
            <shortName evidence="19">DHQS</shortName>
            <ecNumber evidence="19">4.2.3.4</ecNumber>
        </recommendedName>
    </domain>
    <domain>
        <recommendedName>
            <fullName evidence="19">3-phosphoshikimate 1-carboxyvinyltransferase</fullName>
            <ecNumber evidence="19">2.5.1.19</ecNumber>
        </recommendedName>
        <alternativeName>
            <fullName evidence="19">5-enolpyruvylshikimate-3-phosphate synthase</fullName>
            <shortName evidence="19">EPSP synthase</shortName>
            <shortName evidence="19">EPSPS</shortName>
        </alternativeName>
    </domain>
    <domain>
        <recommendedName>
            <fullName evidence="19">Shikimate kinase</fullName>
            <shortName evidence="19">SK</shortName>
            <ecNumber evidence="19">2.7.1.71</ecNumber>
        </recommendedName>
    </domain>
    <domain>
        <recommendedName>
            <fullName evidence="19">3-dehydroquinate dehydratase</fullName>
            <shortName evidence="19">3-dehydroquinase</shortName>
            <ecNumber evidence="19">4.2.1.10</ecNumber>
        </recommendedName>
    </domain>
    <domain>
        <recommendedName>
            <fullName evidence="19">Shikimate dehydrogenase</fullName>
            <ecNumber evidence="19">1.1.1.25</ecNumber>
        </recommendedName>
    </domain>
</protein>
<evidence type="ECO:0000256" key="8">
    <source>
        <dbReference type="ARBA" id="ARBA00022723"/>
    </source>
</evidence>
<comment type="subunit">
    <text evidence="19 20">Homodimer.</text>
</comment>
<comment type="similarity">
    <text evidence="4">Belongs to the EPSP synthase family.</text>
</comment>
<keyword evidence="12 19" id="KW-0067">ATP-binding</keyword>
<dbReference type="GO" id="GO:0004764">
    <property type="term" value="F:shikimate 3-dehydrogenase (NADP+) activity"/>
    <property type="evidence" value="ECO:0007669"/>
    <property type="project" value="UniProtKB-UniRule"/>
</dbReference>
<feature type="active site" description="Schiff-base intermediate with substrate; for 3-dehydroquinate dehydratase activity" evidence="19">
    <location>
        <position position="1268"/>
    </location>
</feature>
<keyword evidence="16 19" id="KW-0456">Lyase</keyword>
<feature type="binding site" evidence="19">
    <location>
        <position position="313"/>
    </location>
    <ligand>
        <name>Zn(2+)</name>
        <dbReference type="ChEBI" id="CHEBI:29105"/>
        <note>catalytic</note>
    </ligand>
</feature>
<dbReference type="Proteomes" id="UP001145021">
    <property type="component" value="Unassembled WGS sequence"/>
</dbReference>
<gene>
    <name evidence="27" type="primary">ARO1</name>
    <name evidence="27" type="ORF">LPJ64_004982</name>
</gene>
<dbReference type="Pfam" id="PF01488">
    <property type="entry name" value="Shikimate_DH"/>
    <property type="match status" value="1"/>
</dbReference>
<comment type="subcellular location">
    <subcellularLocation>
        <location evidence="19 20">Cytoplasm</location>
    </subcellularLocation>
</comment>
<dbReference type="InterPro" id="IPR006151">
    <property type="entry name" value="Shikm_DH/Glu-tRNA_Rdtase"/>
</dbReference>
<dbReference type="GO" id="GO:0005524">
    <property type="term" value="F:ATP binding"/>
    <property type="evidence" value="ECO:0007669"/>
    <property type="project" value="UniProtKB-UniRule"/>
</dbReference>
<dbReference type="GO" id="GO:0004765">
    <property type="term" value="F:shikimate kinase activity"/>
    <property type="evidence" value="ECO:0007669"/>
    <property type="project" value="UniProtKB-UniRule"/>
</dbReference>
<feature type="binding site" evidence="19">
    <location>
        <begin position="102"/>
        <end position="105"/>
    </location>
    <ligand>
        <name>NAD(+)</name>
        <dbReference type="ChEBI" id="CHEBI:57540"/>
    </ligand>
</feature>
<dbReference type="EMBL" id="JANBOH010000279">
    <property type="protein sequence ID" value="KAJ1643219.1"/>
    <property type="molecule type" value="Genomic_DNA"/>
</dbReference>
<dbReference type="InterPro" id="IPR013792">
    <property type="entry name" value="RNA3'P_cycl/enolpyr_Trfase_a/b"/>
</dbReference>
<keyword evidence="15 19" id="KW-0057">Aromatic amino acid biosynthesis</keyword>
<dbReference type="InterPro" id="IPR016037">
    <property type="entry name" value="DHQ_synth_AroB"/>
</dbReference>
<keyword evidence="14 19" id="KW-0560">Oxidoreductase</keyword>
<dbReference type="EC" id="2.5.1.19" evidence="19"/>
<keyword evidence="6 19" id="KW-0028">Amino-acid biosynthesis</keyword>
<comment type="catalytic activity">
    <reaction evidence="19 20">
        <text>3-dehydroquinate = 3-dehydroshikimate + H2O</text>
        <dbReference type="Rhea" id="RHEA:21096"/>
        <dbReference type="ChEBI" id="CHEBI:15377"/>
        <dbReference type="ChEBI" id="CHEBI:16630"/>
        <dbReference type="ChEBI" id="CHEBI:32364"/>
        <dbReference type="EC" id="4.2.1.10"/>
    </reaction>
</comment>
<comment type="pathway">
    <text evidence="19 20">Metabolic intermediate biosynthesis; chorismate biosynthesis; chorismate from D-erythrose 4-phosphate and phosphoenolpyruvate: step 2/7.</text>
</comment>
<comment type="catalytic activity">
    <reaction evidence="18">
        <text>3-phosphoshikimate + phosphoenolpyruvate = 5-O-(1-carboxyvinyl)-3-phosphoshikimate + phosphate</text>
        <dbReference type="Rhea" id="RHEA:21256"/>
        <dbReference type="ChEBI" id="CHEBI:43474"/>
        <dbReference type="ChEBI" id="CHEBI:57701"/>
        <dbReference type="ChEBI" id="CHEBI:58702"/>
        <dbReference type="ChEBI" id="CHEBI:145989"/>
        <dbReference type="EC" id="2.5.1.19"/>
    </reaction>
    <physiologicalReaction direction="left-to-right" evidence="18">
        <dbReference type="Rhea" id="RHEA:21257"/>
    </physiologicalReaction>
</comment>
<feature type="active site" description="Proton acceptor; for 3-dehydroquinate synthase activity" evidence="19">
    <location>
        <position position="286"/>
    </location>
</feature>
<feature type="active site" description="Proton acceptor; for 3-dehydroquinate dehydratase activity" evidence="19">
    <location>
        <position position="1236"/>
    </location>
</feature>
<dbReference type="CDD" id="cd01065">
    <property type="entry name" value="NAD_bind_Shikimate_DH"/>
    <property type="match status" value="1"/>
</dbReference>
<comment type="similarity">
    <text evidence="19 20">In the 4th section; belongs to the type-I 3-dehydroquinase family.</text>
</comment>
<dbReference type="HAMAP" id="MF_00210">
    <property type="entry name" value="EPSP_synth"/>
    <property type="match status" value="1"/>
</dbReference>
<dbReference type="Gene3D" id="3.40.50.720">
    <property type="entry name" value="NAD(P)-binding Rossmann-like Domain"/>
    <property type="match status" value="1"/>
</dbReference>
<dbReference type="GO" id="GO:0005737">
    <property type="term" value="C:cytoplasm"/>
    <property type="evidence" value="ECO:0007669"/>
    <property type="project" value="UniProtKB-SubCell"/>
</dbReference>
<evidence type="ECO:0000256" key="18">
    <source>
        <dbReference type="ARBA" id="ARBA00044633"/>
    </source>
</evidence>
<evidence type="ECO:0000259" key="26">
    <source>
        <dbReference type="Pfam" id="PF24621"/>
    </source>
</evidence>
<dbReference type="NCBIfam" id="TIGR01093">
    <property type="entry name" value="aroD"/>
    <property type="match status" value="1"/>
</dbReference>
<dbReference type="SUPFAM" id="SSF56796">
    <property type="entry name" value="Dehydroquinate synthase-like"/>
    <property type="match status" value="1"/>
</dbReference>
<evidence type="ECO:0000256" key="9">
    <source>
        <dbReference type="ARBA" id="ARBA00022741"/>
    </source>
</evidence>
<dbReference type="EC" id="4.2.3.4" evidence="19"/>
<feature type="binding site" evidence="19">
    <location>
        <position position="297"/>
    </location>
    <ligand>
        <name>Zn(2+)</name>
        <dbReference type="ChEBI" id="CHEBI:29105"/>
        <note>catalytic</note>
    </ligand>
</feature>
<feature type="binding site" evidence="19">
    <location>
        <position position="213"/>
    </location>
    <ligand>
        <name>Zn(2+)</name>
        <dbReference type="ChEBI" id="CHEBI:29105"/>
        <note>catalytic</note>
    </ligand>
</feature>
<dbReference type="InterPro" id="IPR008289">
    <property type="entry name" value="Pentafunct_AroM"/>
</dbReference>
<evidence type="ECO:0000256" key="16">
    <source>
        <dbReference type="ARBA" id="ARBA00023239"/>
    </source>
</evidence>
<evidence type="ECO:0000313" key="27">
    <source>
        <dbReference type="EMBL" id="KAJ1643219.1"/>
    </source>
</evidence>
<comment type="similarity">
    <text evidence="2">In the 2nd section; belongs to the type-I 3-dehydroquinase family.</text>
</comment>
<dbReference type="InterPro" id="IPR056179">
    <property type="entry name" value="DHQS_C"/>
</dbReference>
<feature type="region of interest" description="Shikimate dehydrogenase" evidence="19">
    <location>
        <begin position="1349"/>
        <end position="1634"/>
    </location>
</feature>
<dbReference type="PANTHER" id="PTHR21090:SF5">
    <property type="entry name" value="PENTAFUNCTIONAL AROM POLYPEPTIDE"/>
    <property type="match status" value="1"/>
</dbReference>
<dbReference type="GO" id="GO:0009423">
    <property type="term" value="P:chorismate biosynthetic process"/>
    <property type="evidence" value="ECO:0007669"/>
    <property type="project" value="UniProtKB-UniRule"/>
</dbReference>
<comment type="cofactor">
    <cofactor evidence="19 20">
        <name>Zn(2+)</name>
        <dbReference type="ChEBI" id="CHEBI:29105"/>
    </cofactor>
    <text evidence="19 20">Binds 2 Zn(2+) ions per subunit.</text>
</comment>
<comment type="pathway">
    <text evidence="1 19 20">Metabolic intermediate biosynthesis; chorismate biosynthesis; chorismate from D-erythrose 4-phosphate and phosphoenolpyruvate: step 6/7.</text>
</comment>
<dbReference type="PRINTS" id="PR01100">
    <property type="entry name" value="SHIKIMTKNASE"/>
</dbReference>
<feature type="domain" description="3-dehydroquinate synthase N-terminal" evidence="23">
    <location>
        <begin position="97"/>
        <end position="208"/>
    </location>
</feature>
<dbReference type="EC" id="4.2.1.10" evidence="19"/>
<dbReference type="GO" id="GO:0009073">
    <property type="term" value="P:aromatic amino acid family biosynthetic process"/>
    <property type="evidence" value="ECO:0007669"/>
    <property type="project" value="UniProtKB-UniRule"/>
</dbReference>
<dbReference type="EC" id="2.7.1.71" evidence="19"/>
<dbReference type="Pfam" id="PF24621">
    <property type="entry name" value="DHQS_C"/>
    <property type="match status" value="1"/>
</dbReference>
<dbReference type="InterPro" id="IPR041121">
    <property type="entry name" value="SDH_C"/>
</dbReference>
<dbReference type="InterPro" id="IPR013785">
    <property type="entry name" value="Aldolase_TIM"/>
</dbReference>
<evidence type="ECO:0000256" key="5">
    <source>
        <dbReference type="ARBA" id="ARBA00022490"/>
    </source>
</evidence>
<evidence type="ECO:0000256" key="20">
    <source>
        <dbReference type="PIRNR" id="PIRNR000514"/>
    </source>
</evidence>
<sequence length="1634" mass="175591">MAASTAISSSAGGVRPLKLAEVERIEILGSESIVCGFHLVDYIWTDIFTNLSPASTYVLITDTNLAKLYLDKYQDAFQVAWAHSRPGKPAPRLLVHVLSPGETSKSRATKSAIEDWMLAEKCTRDTMVLALGGGVIGDLVGYVASTFMRGVPFIQIPTSLLAMSDSSIGGKTGVDTPAGKNLIGTFWQPKRIFMDMSVLSTLPAREFSNGMAEVVKTAAIWSPEEFDVLEASADEVRAAVLEGQRRQAEDTGMTLASRSPAQKMLLRVIAASARVKAYVVSHDERESGMRGLLNFGHTIGHAIEAILSPQVLHGECVAIGCVLEAEVSRRMGHIGEVGVARLSRCLRAYGLPTTINDPIIRKLVGDRRLAEVRPRRLMDIMGLDKKNVGAQKRIVILKKLGQTLEMKPTDVADSLIEEVISAGVLVKPVAESTDDARLQSVVVIPPGSKSISNRALQLAALGVGECRIKNLLHSDDTQVMLAALQAMDGCSFSWEDDGDTLVVVGGGGRLSVPDHELFLGNAGTAARFLTTTVNLIDAADGETTVLTGNARMKQRPTGPLVDALRINGCSIEYCEREGSLPLRITHSEGKGFPGGRIQLAASVSSQYVSSILLCAPYAQEPVHLELVGGKVISQPYIDMTIAMMAQFGCQVQRLSENEYLIPRCVYTNPAEYVVESDASSATYPLAFAAITGTECTVPNIGSASLQGDARFAVDVLRPMGCLVDQTATSTTVRGPARGALRALGDIDMEPMTDAFLTAAALAAVAPTDNDGVTRIRGIANQHVKECDRIAAMCDELAKFGVKTENHADGIDVYGKPIVELVSATPSVHCYDDHRVAMSFSILACVAPGGAEIRERRCVGKTWPQWWDVLGRDLGAPIAGADPDAANGSAAETAAAAQTGASCEKSIVVIGMRGVGKTSLGRVAAQGLGLEFIDLDEHLEKDAGKTIPEIVNGSGWAAFRQHESRILAQVLTQTHPTGALVVCGGGVVEEEANRDVLKQYMASGATVVCLKPNMQHVAAYLNRDKTRPAYAITSDINDVYARRLPLYAECCNYEYLVDKALLSMTDEDEHPGAWAVIERDFVRLLRFATGADLNRVDIEHPSFFVSLTAPDVREYLPNKLGQLTAGAHAIELRADLLLHAADFVDADFSDQGTEDAFVHYVHRQLTMLRHFSRLPVVFTVRTIPQGGAFPADANSLRLRLLHSAVQWGAEYVDVEVDNAAAAVYAARRNSLVIASYHDTTGKKLRWGAAECEFANEILARARSCGDIAKLISVANSWEDNLDCMRFVQHNHSVSAPLIALNMGYAGQLSRVLCPCLTPVTHPILTAAAAPGQISVAQINQARALAGLMPPKKYFLFGTPISQSPSPAMHNAGFVALGLLSTYALKQTAAVDDQIAATIRANDFGGASVTIPHKQAIIPLLDSLTPAAQRIGAVNTIIPIETADGQRTLLGDNTDYLGIVDCLRQTRVDFDQGVAVPDFASSSALVIGAGGTSRAALYALYTLGIRTVVVFNRTFSRAEDLVGEFGSLFDSLTAVPELEDAAKAQPSYIIGTIPGSDLLIPESLFAAQPMGVALDMAYKPRWTPLLEAAQKRRWKIVHGVQVLIAQGIHQFEKWTHLTAPVAEMSNAVFTKYNKEF</sequence>
<dbReference type="Gene3D" id="1.20.1090.10">
    <property type="entry name" value="Dehydroquinate synthase-like - alpha domain"/>
    <property type="match status" value="1"/>
</dbReference>
<evidence type="ECO:0000259" key="23">
    <source>
        <dbReference type="Pfam" id="PF01761"/>
    </source>
</evidence>
<evidence type="ECO:0000256" key="17">
    <source>
        <dbReference type="ARBA" id="ARBA00023268"/>
    </source>
</evidence>